<dbReference type="Pfam" id="PF20700">
    <property type="entry name" value="Mutator"/>
    <property type="match status" value="1"/>
</dbReference>
<reference evidence="4" key="1">
    <citation type="submission" date="2023-01" db="EMBL/GenBank/DDBJ databases">
        <title>Key to firefly adult light organ development and bioluminescence: homeobox transcription factors regulate luciferase expression and transportation to peroxisome.</title>
        <authorList>
            <person name="Fu X."/>
        </authorList>
    </citation>
    <scope>NUCLEOTIDE SEQUENCE [LARGE SCALE GENOMIC DNA]</scope>
</reference>
<accession>A0AAN7P0A6</accession>
<dbReference type="AlphaFoldDB" id="A0AAN7P0A6"/>
<comment type="caution">
    <text evidence="3">The sequence shown here is derived from an EMBL/GenBank/DDBJ whole genome shotgun (WGS) entry which is preliminary data.</text>
</comment>
<evidence type="ECO:0000259" key="2">
    <source>
        <dbReference type="Pfam" id="PF20700"/>
    </source>
</evidence>
<keyword evidence="4" id="KW-1185">Reference proteome</keyword>
<gene>
    <name evidence="3" type="ORF">RN001_014935</name>
</gene>
<feature type="compositionally biased region" description="Polar residues" evidence="1">
    <location>
        <begin position="23"/>
        <end position="33"/>
    </location>
</feature>
<name>A0AAN7P0A6_9COLE</name>
<feature type="domain" description="Mutator-like transposase" evidence="2">
    <location>
        <begin position="57"/>
        <end position="118"/>
    </location>
</feature>
<evidence type="ECO:0000313" key="4">
    <source>
        <dbReference type="Proteomes" id="UP001353858"/>
    </source>
</evidence>
<evidence type="ECO:0000256" key="1">
    <source>
        <dbReference type="SAM" id="MobiDB-lite"/>
    </source>
</evidence>
<organism evidence="3 4">
    <name type="scientific">Aquatica leii</name>
    <dbReference type="NCBI Taxonomy" id="1421715"/>
    <lineage>
        <taxon>Eukaryota</taxon>
        <taxon>Metazoa</taxon>
        <taxon>Ecdysozoa</taxon>
        <taxon>Arthropoda</taxon>
        <taxon>Hexapoda</taxon>
        <taxon>Insecta</taxon>
        <taxon>Pterygota</taxon>
        <taxon>Neoptera</taxon>
        <taxon>Endopterygota</taxon>
        <taxon>Coleoptera</taxon>
        <taxon>Polyphaga</taxon>
        <taxon>Elateriformia</taxon>
        <taxon>Elateroidea</taxon>
        <taxon>Lampyridae</taxon>
        <taxon>Luciolinae</taxon>
        <taxon>Aquatica</taxon>
    </lineage>
</organism>
<dbReference type="InterPro" id="IPR049012">
    <property type="entry name" value="Mutator_transp_dom"/>
</dbReference>
<sequence>MNSSDYDSDNYVRDDNTQDIVDANSTFPQSSKELSSDEIPELVVEVEKPQVSFNPTGRRIVDIQFLFQSLQSFKHNGFNCTFCDVEIIKEQRLGFRSIFTTKCKMCNQIDTLSTEDPTKSQLDVTTAAVSDGIENMVYK</sequence>
<dbReference type="EMBL" id="JARPUR010000007">
    <property type="protein sequence ID" value="KAK4872906.1"/>
    <property type="molecule type" value="Genomic_DNA"/>
</dbReference>
<evidence type="ECO:0000313" key="3">
    <source>
        <dbReference type="EMBL" id="KAK4872906.1"/>
    </source>
</evidence>
<protein>
    <recommendedName>
        <fullName evidence="2">Mutator-like transposase domain-containing protein</fullName>
    </recommendedName>
</protein>
<feature type="region of interest" description="Disordered" evidence="1">
    <location>
        <begin position="1"/>
        <end position="37"/>
    </location>
</feature>
<proteinExistence type="predicted"/>
<dbReference type="Proteomes" id="UP001353858">
    <property type="component" value="Unassembled WGS sequence"/>
</dbReference>